<dbReference type="EMBL" id="CP059851">
    <property type="protein sequence ID" value="QMW24273.1"/>
    <property type="molecule type" value="Genomic_DNA"/>
</dbReference>
<gene>
    <name evidence="2" type="ORF">H3309_07420</name>
</gene>
<proteinExistence type="predicted"/>
<feature type="transmembrane region" description="Helical" evidence="1">
    <location>
        <begin position="118"/>
        <end position="141"/>
    </location>
</feature>
<feature type="transmembrane region" description="Helical" evidence="1">
    <location>
        <begin position="12"/>
        <end position="35"/>
    </location>
</feature>
<organism evidence="2 3">
    <name type="scientific">Sandaracinobacteroides saxicola</name>
    <dbReference type="NCBI Taxonomy" id="2759707"/>
    <lineage>
        <taxon>Bacteria</taxon>
        <taxon>Pseudomonadati</taxon>
        <taxon>Pseudomonadota</taxon>
        <taxon>Alphaproteobacteria</taxon>
        <taxon>Sphingomonadales</taxon>
        <taxon>Sphingosinicellaceae</taxon>
        <taxon>Sandaracinobacteroides</taxon>
    </lineage>
</organism>
<name>A0A7G5ILN1_9SPHN</name>
<keyword evidence="1" id="KW-1133">Transmembrane helix</keyword>
<sequence>MAGPRHWEEHVGRAIACSVIGIAVVPILFGVAIAVANALDGPIVGPAARWTPNGLPFLFIIFGWWFGLPFAIPTLSLASAALTPWSARGLVRATMVVLAGVAVSSVGLSAWLNGNLSAAAVLSFAIFAASYAIGCYAVLLLRAWRTR</sequence>
<dbReference type="AlphaFoldDB" id="A0A7G5ILN1"/>
<dbReference type="KEGG" id="sand:H3309_07420"/>
<evidence type="ECO:0000313" key="2">
    <source>
        <dbReference type="EMBL" id="QMW24273.1"/>
    </source>
</evidence>
<keyword evidence="1" id="KW-0812">Transmembrane</keyword>
<accession>A0A7G5ILN1</accession>
<reference evidence="2 3" key="1">
    <citation type="submission" date="2020-07" db="EMBL/GenBank/DDBJ databases">
        <title>Complete genome sequence for Sandaracinobacter sp. M6.</title>
        <authorList>
            <person name="Tang Y."/>
            <person name="Liu Q."/>
            <person name="Guo Z."/>
            <person name="Lei P."/>
            <person name="Huang B."/>
        </authorList>
    </citation>
    <scope>NUCLEOTIDE SEQUENCE [LARGE SCALE GENOMIC DNA]</scope>
    <source>
        <strain evidence="2 3">M6</strain>
    </source>
</reference>
<dbReference type="RefSeq" id="WP_182298121.1">
    <property type="nucleotide sequence ID" value="NZ_CP059851.1"/>
</dbReference>
<feature type="transmembrane region" description="Helical" evidence="1">
    <location>
        <begin position="90"/>
        <end position="112"/>
    </location>
</feature>
<feature type="transmembrane region" description="Helical" evidence="1">
    <location>
        <begin position="55"/>
        <end position="78"/>
    </location>
</feature>
<protein>
    <submittedName>
        <fullName evidence="2">Uncharacterized protein</fullName>
    </submittedName>
</protein>
<evidence type="ECO:0000256" key="1">
    <source>
        <dbReference type="SAM" id="Phobius"/>
    </source>
</evidence>
<keyword evidence="3" id="KW-1185">Reference proteome</keyword>
<dbReference type="Proteomes" id="UP000515292">
    <property type="component" value="Chromosome"/>
</dbReference>
<evidence type="ECO:0000313" key="3">
    <source>
        <dbReference type="Proteomes" id="UP000515292"/>
    </source>
</evidence>
<keyword evidence="1" id="KW-0472">Membrane</keyword>